<proteinExistence type="predicted"/>
<dbReference type="GO" id="GO:0032153">
    <property type="term" value="C:cell division site"/>
    <property type="evidence" value="ECO:0007669"/>
    <property type="project" value="TreeGrafter"/>
</dbReference>
<evidence type="ECO:0000256" key="9">
    <source>
        <dbReference type="ARBA" id="ARBA00033158"/>
    </source>
</evidence>
<evidence type="ECO:0000256" key="10">
    <source>
        <dbReference type="SAM" id="Coils"/>
    </source>
</evidence>
<protein>
    <recommendedName>
        <fullName evidence="2">Cell division protein ZapA</fullName>
    </recommendedName>
    <alternativeName>
        <fullName evidence="9">Z ring-associated protein ZapA</fullName>
    </alternativeName>
</protein>
<dbReference type="InterPro" id="IPR007838">
    <property type="entry name" value="Cell_div_ZapA-like"/>
</dbReference>
<evidence type="ECO:0000313" key="11">
    <source>
        <dbReference type="EMBL" id="XDK31548.1"/>
    </source>
</evidence>
<evidence type="ECO:0000256" key="4">
    <source>
        <dbReference type="ARBA" id="ARBA00022618"/>
    </source>
</evidence>
<sequence length="89" mass="10416">MTANDKNKITVEIFHKSYTIVGHEAKSHVELVAESVDQKMRELQKMNNKLDTARLAVLTAVNTMNDYLKLQEKYMELERSMNENEKEEQ</sequence>
<keyword evidence="3" id="KW-0963">Cytoplasm</keyword>
<keyword evidence="5" id="KW-0717">Septation</keyword>
<dbReference type="GO" id="GO:0030428">
    <property type="term" value="C:cell septum"/>
    <property type="evidence" value="ECO:0007669"/>
    <property type="project" value="TreeGrafter"/>
</dbReference>
<dbReference type="NCBIfam" id="NF010724">
    <property type="entry name" value="PRK14126.1"/>
    <property type="match status" value="1"/>
</dbReference>
<dbReference type="PANTHER" id="PTHR34981">
    <property type="entry name" value="CELL DIVISION PROTEIN ZAPA"/>
    <property type="match status" value="1"/>
</dbReference>
<comment type="subcellular location">
    <subcellularLocation>
        <location evidence="1">Cytoplasm</location>
    </subcellularLocation>
</comment>
<dbReference type="GO" id="GO:0000917">
    <property type="term" value="P:division septum assembly"/>
    <property type="evidence" value="ECO:0007669"/>
    <property type="project" value="UniProtKB-KW"/>
</dbReference>
<evidence type="ECO:0000256" key="3">
    <source>
        <dbReference type="ARBA" id="ARBA00022490"/>
    </source>
</evidence>
<organism evidence="11">
    <name type="scientific">Ornithinibacillus sp. 4-3</name>
    <dbReference type="NCBI Taxonomy" id="3231488"/>
    <lineage>
        <taxon>Bacteria</taxon>
        <taxon>Bacillati</taxon>
        <taxon>Bacillota</taxon>
        <taxon>Bacilli</taxon>
        <taxon>Bacillales</taxon>
        <taxon>Bacillaceae</taxon>
        <taxon>Ornithinibacillus</taxon>
    </lineage>
</organism>
<dbReference type="GO" id="GO:0043093">
    <property type="term" value="P:FtsZ-dependent cytokinesis"/>
    <property type="evidence" value="ECO:0007669"/>
    <property type="project" value="TreeGrafter"/>
</dbReference>
<evidence type="ECO:0000256" key="7">
    <source>
        <dbReference type="ARBA" id="ARBA00024910"/>
    </source>
</evidence>
<evidence type="ECO:0000256" key="5">
    <source>
        <dbReference type="ARBA" id="ARBA00023210"/>
    </source>
</evidence>
<keyword evidence="10" id="KW-0175">Coiled coil</keyword>
<dbReference type="InterPro" id="IPR053712">
    <property type="entry name" value="Bac_CellDiv_Activator"/>
</dbReference>
<dbReference type="Pfam" id="PF05164">
    <property type="entry name" value="ZapA"/>
    <property type="match status" value="1"/>
</dbReference>
<reference evidence="11" key="1">
    <citation type="submission" date="2024-07" db="EMBL/GenBank/DDBJ databases">
        <title>Halotolerant mesophilic bacterium Ornithinibacillus sp. 4-3, sp. nov., isolated from soil.</title>
        <authorList>
            <person name="Sidarenka A.V."/>
            <person name="Guliayeva D.E."/>
            <person name="Leanovich S.I."/>
            <person name="Hileuskaya K.S."/>
            <person name="Akhremchuk A.E."/>
            <person name="Sikolenko M.A."/>
            <person name="Valentovich L.N."/>
        </authorList>
    </citation>
    <scope>NUCLEOTIDE SEQUENCE</scope>
    <source>
        <strain evidence="11">4-3</strain>
    </source>
</reference>
<accession>A0AB39HK80</accession>
<comment type="function">
    <text evidence="7">Activator of cell division through the inhibition of FtsZ GTPase activity, therefore promoting FtsZ assembly into bundles of protofilaments necessary for the formation of the division Z ring. It is recruited early at mid-cell but it is not essential for cell division.</text>
</comment>
<name>A0AB39HK80_9BACI</name>
<dbReference type="RefSeq" id="WP_368652275.1">
    <property type="nucleotide sequence ID" value="NZ_CP162599.1"/>
</dbReference>
<evidence type="ECO:0000256" key="2">
    <source>
        <dbReference type="ARBA" id="ARBA00015195"/>
    </source>
</evidence>
<evidence type="ECO:0000256" key="1">
    <source>
        <dbReference type="ARBA" id="ARBA00004496"/>
    </source>
</evidence>
<gene>
    <name evidence="11" type="primary">zapA</name>
    <name evidence="11" type="ORF">AB4Y30_10970</name>
</gene>
<dbReference type="InterPro" id="IPR036192">
    <property type="entry name" value="Cell_div_ZapA-like_sf"/>
</dbReference>
<evidence type="ECO:0000256" key="8">
    <source>
        <dbReference type="ARBA" id="ARBA00026068"/>
    </source>
</evidence>
<dbReference type="Gene3D" id="6.10.250.790">
    <property type="match status" value="1"/>
</dbReference>
<dbReference type="GO" id="GO:0000921">
    <property type="term" value="P:septin ring assembly"/>
    <property type="evidence" value="ECO:0007669"/>
    <property type="project" value="TreeGrafter"/>
</dbReference>
<comment type="subunit">
    <text evidence="8">Homodimer. Interacts with FtsZ.</text>
</comment>
<dbReference type="EMBL" id="CP162599">
    <property type="protein sequence ID" value="XDK31548.1"/>
    <property type="molecule type" value="Genomic_DNA"/>
</dbReference>
<evidence type="ECO:0000256" key="6">
    <source>
        <dbReference type="ARBA" id="ARBA00023306"/>
    </source>
</evidence>
<feature type="coiled-coil region" evidence="10">
    <location>
        <begin position="29"/>
        <end position="87"/>
    </location>
</feature>
<keyword evidence="6" id="KW-0131">Cell cycle</keyword>
<dbReference type="SUPFAM" id="SSF102829">
    <property type="entry name" value="Cell division protein ZapA-like"/>
    <property type="match status" value="1"/>
</dbReference>
<dbReference type="GO" id="GO:0005829">
    <property type="term" value="C:cytosol"/>
    <property type="evidence" value="ECO:0007669"/>
    <property type="project" value="TreeGrafter"/>
</dbReference>
<keyword evidence="4 11" id="KW-0132">Cell division</keyword>
<dbReference type="AlphaFoldDB" id="A0AB39HK80"/>
<dbReference type="PANTHER" id="PTHR34981:SF1">
    <property type="entry name" value="CELL DIVISION PROTEIN ZAPA"/>
    <property type="match status" value="1"/>
</dbReference>